<evidence type="ECO:0000313" key="2">
    <source>
        <dbReference type="Proteomes" id="UP000509702"/>
    </source>
</evidence>
<evidence type="ECO:0000313" key="1">
    <source>
        <dbReference type="EMBL" id="QKS54828.1"/>
    </source>
</evidence>
<dbReference type="OrthoDB" id="14727at2"/>
<dbReference type="AlphaFoldDB" id="A0A6N1AUB7"/>
<reference evidence="1 2" key="1">
    <citation type="submission" date="2020-06" db="EMBL/GenBank/DDBJ databases">
        <title>Complete genome of Azosprillum oryzae KACC14407.</title>
        <authorList>
            <person name="Kim M."/>
            <person name="Park Y.-J."/>
            <person name="Shin J.-H."/>
        </authorList>
    </citation>
    <scope>NUCLEOTIDE SEQUENCE [LARGE SCALE GENOMIC DNA]</scope>
    <source>
        <strain evidence="1 2">KACC 14407</strain>
        <plasmid evidence="1 2">unnamed7</plasmid>
    </source>
</reference>
<dbReference type="EMBL" id="CP054622">
    <property type="protein sequence ID" value="QKS54828.1"/>
    <property type="molecule type" value="Genomic_DNA"/>
</dbReference>
<proteinExistence type="predicted"/>
<dbReference type="Proteomes" id="UP000509702">
    <property type="component" value="Plasmid unnamed7"/>
</dbReference>
<accession>A0A6N1AUB7</accession>
<dbReference type="InterPro" id="IPR007332">
    <property type="entry name" value="DUF411"/>
</dbReference>
<gene>
    <name evidence="1" type="ORF">HUE56_29030</name>
</gene>
<keyword evidence="2" id="KW-1185">Reference proteome</keyword>
<keyword evidence="1" id="KW-0614">Plasmid</keyword>
<dbReference type="KEGG" id="aoz:HUE56_29030"/>
<dbReference type="Pfam" id="PF04214">
    <property type="entry name" value="DUF411"/>
    <property type="match status" value="1"/>
</dbReference>
<protein>
    <submittedName>
        <fullName evidence="1">DUF411 domain-containing protein</fullName>
    </submittedName>
</protein>
<organism evidence="1 2">
    <name type="scientific">Azospirillum oryzae</name>
    <dbReference type="NCBI Taxonomy" id="286727"/>
    <lineage>
        <taxon>Bacteria</taxon>
        <taxon>Pseudomonadati</taxon>
        <taxon>Pseudomonadota</taxon>
        <taxon>Alphaproteobacteria</taxon>
        <taxon>Rhodospirillales</taxon>
        <taxon>Azospirillaceae</taxon>
        <taxon>Azospirillum</taxon>
    </lineage>
</organism>
<geneLocation type="plasmid" evidence="1 2">
    <name>unnamed7</name>
</geneLocation>
<sequence>MQRLRGARWGLLLGVGLVGVHLIAGSALFESTPAAAADLTVWKSPTCDCCGKWIEHMRAAGFSIVVRDVEDMHRIRTGQVVPEALRSCHTAMMDGYVLEGHVPASDVNRLLTEKPQLKGLSVPGMPASAPGMDHPGHPYGVVTFGRTGGGLYASH</sequence>
<name>A0A6N1AUB7_9PROT</name>